<dbReference type="InterPro" id="IPR036573">
    <property type="entry name" value="CBM_sf_5/12"/>
</dbReference>
<keyword evidence="13" id="KW-1185">Reference proteome</keyword>
<keyword evidence="7" id="KW-0624">Polysaccharide degradation</keyword>
<dbReference type="InterPro" id="IPR017853">
    <property type="entry name" value="GH"/>
</dbReference>
<dbReference type="InParanoid" id="A0A409XI39"/>
<evidence type="ECO:0000256" key="6">
    <source>
        <dbReference type="ARBA" id="ARBA00023295"/>
    </source>
</evidence>
<dbReference type="PANTHER" id="PTHR45708">
    <property type="entry name" value="ENDOCHITINASE"/>
    <property type="match status" value="1"/>
</dbReference>
<feature type="domain" description="GH18" evidence="11">
    <location>
        <begin position="506"/>
        <end position="821"/>
    </location>
</feature>
<protein>
    <recommendedName>
        <fullName evidence="2">chitinase</fullName>
        <ecNumber evidence="2">3.2.1.14</ecNumber>
    </recommendedName>
</protein>
<accession>A0A409XI39</accession>
<dbReference type="InterPro" id="IPR003610">
    <property type="entry name" value="CBM5/12"/>
</dbReference>
<evidence type="ECO:0000256" key="9">
    <source>
        <dbReference type="SAM" id="MobiDB-lite"/>
    </source>
</evidence>
<dbReference type="PROSITE" id="PS01095">
    <property type="entry name" value="GH18_1"/>
    <property type="match status" value="2"/>
</dbReference>
<dbReference type="GO" id="GO:0005576">
    <property type="term" value="C:extracellular region"/>
    <property type="evidence" value="ECO:0007669"/>
    <property type="project" value="InterPro"/>
</dbReference>
<evidence type="ECO:0000256" key="4">
    <source>
        <dbReference type="ARBA" id="ARBA00023024"/>
    </source>
</evidence>
<dbReference type="InterPro" id="IPR050542">
    <property type="entry name" value="Glycosyl_Hydrlase18_Chitinase"/>
</dbReference>
<dbReference type="Gene3D" id="2.10.10.20">
    <property type="entry name" value="Carbohydrate-binding module superfamily 5/12"/>
    <property type="match status" value="1"/>
</dbReference>
<comment type="catalytic activity">
    <reaction evidence="1">
        <text>Random endo-hydrolysis of N-acetyl-beta-D-glucosaminide (1-&gt;4)-beta-linkages in chitin and chitodextrins.</text>
        <dbReference type="EC" id="3.2.1.14"/>
    </reaction>
</comment>
<dbReference type="GO" id="GO:0008843">
    <property type="term" value="F:endochitinase activity"/>
    <property type="evidence" value="ECO:0007669"/>
    <property type="project" value="UniProtKB-EC"/>
</dbReference>
<feature type="signal peptide" evidence="10">
    <location>
        <begin position="1"/>
        <end position="21"/>
    </location>
</feature>
<evidence type="ECO:0000256" key="3">
    <source>
        <dbReference type="ARBA" id="ARBA00022801"/>
    </source>
</evidence>
<dbReference type="OrthoDB" id="6020543at2759"/>
<keyword evidence="5" id="KW-0119">Carbohydrate metabolism</keyword>
<evidence type="ECO:0000256" key="8">
    <source>
        <dbReference type="RuleBase" id="RU000489"/>
    </source>
</evidence>
<evidence type="ECO:0000256" key="7">
    <source>
        <dbReference type="ARBA" id="ARBA00023326"/>
    </source>
</evidence>
<dbReference type="EC" id="3.2.1.14" evidence="2"/>
<evidence type="ECO:0000256" key="10">
    <source>
        <dbReference type="SAM" id="SignalP"/>
    </source>
</evidence>
<dbReference type="GO" id="GO:0030246">
    <property type="term" value="F:carbohydrate binding"/>
    <property type="evidence" value="ECO:0007669"/>
    <property type="project" value="InterPro"/>
</dbReference>
<dbReference type="PANTHER" id="PTHR45708:SF49">
    <property type="entry name" value="ENDOCHITINASE"/>
    <property type="match status" value="1"/>
</dbReference>
<dbReference type="Proteomes" id="UP000283269">
    <property type="component" value="Unassembled WGS sequence"/>
</dbReference>
<dbReference type="SUPFAM" id="SSF51055">
    <property type="entry name" value="Carbohydrate binding domain"/>
    <property type="match status" value="1"/>
</dbReference>
<dbReference type="Pfam" id="PF00704">
    <property type="entry name" value="Glyco_hydro_18"/>
    <property type="match status" value="2"/>
</dbReference>
<keyword evidence="6 8" id="KW-0326">Glycosidase</keyword>
<feature type="compositionally biased region" description="Low complexity" evidence="9">
    <location>
        <begin position="840"/>
        <end position="874"/>
    </location>
</feature>
<proteinExistence type="predicted"/>
<dbReference type="PROSITE" id="PS51910">
    <property type="entry name" value="GH18_2"/>
    <property type="match status" value="2"/>
</dbReference>
<evidence type="ECO:0000313" key="12">
    <source>
        <dbReference type="EMBL" id="PPQ90400.1"/>
    </source>
</evidence>
<name>A0A409XI39_PSICY</name>
<feature type="region of interest" description="Disordered" evidence="9">
    <location>
        <begin position="367"/>
        <end position="432"/>
    </location>
</feature>
<dbReference type="GO" id="GO:0000272">
    <property type="term" value="P:polysaccharide catabolic process"/>
    <property type="evidence" value="ECO:0007669"/>
    <property type="project" value="UniProtKB-KW"/>
</dbReference>
<keyword evidence="10" id="KW-0732">Signal</keyword>
<evidence type="ECO:0000313" key="13">
    <source>
        <dbReference type="Proteomes" id="UP000283269"/>
    </source>
</evidence>
<comment type="caution">
    <text evidence="12">The sequence shown here is derived from an EMBL/GenBank/DDBJ whole genome shotgun (WGS) entry which is preliminary data.</text>
</comment>
<dbReference type="InterPro" id="IPR001223">
    <property type="entry name" value="Glyco_hydro18_cat"/>
</dbReference>
<evidence type="ECO:0000256" key="5">
    <source>
        <dbReference type="ARBA" id="ARBA00023277"/>
    </source>
</evidence>
<organism evidence="12 13">
    <name type="scientific">Psilocybe cyanescens</name>
    <dbReference type="NCBI Taxonomy" id="93625"/>
    <lineage>
        <taxon>Eukaryota</taxon>
        <taxon>Fungi</taxon>
        <taxon>Dikarya</taxon>
        <taxon>Basidiomycota</taxon>
        <taxon>Agaricomycotina</taxon>
        <taxon>Agaricomycetes</taxon>
        <taxon>Agaricomycetidae</taxon>
        <taxon>Agaricales</taxon>
        <taxon>Agaricineae</taxon>
        <taxon>Strophariaceae</taxon>
        <taxon>Psilocybe</taxon>
    </lineage>
</organism>
<feature type="region of interest" description="Disordered" evidence="9">
    <location>
        <begin position="821"/>
        <end position="920"/>
    </location>
</feature>
<dbReference type="AlphaFoldDB" id="A0A409XI39"/>
<evidence type="ECO:0000256" key="2">
    <source>
        <dbReference type="ARBA" id="ARBA00012729"/>
    </source>
</evidence>
<dbReference type="SMART" id="SM00495">
    <property type="entry name" value="ChtBD3"/>
    <property type="match status" value="1"/>
</dbReference>
<keyword evidence="4" id="KW-0146">Chitin degradation</keyword>
<evidence type="ECO:0000256" key="1">
    <source>
        <dbReference type="ARBA" id="ARBA00000822"/>
    </source>
</evidence>
<evidence type="ECO:0000259" key="11">
    <source>
        <dbReference type="PROSITE" id="PS51910"/>
    </source>
</evidence>
<dbReference type="Gene3D" id="3.20.20.80">
    <property type="entry name" value="Glycosidases"/>
    <property type="match status" value="2"/>
</dbReference>
<keyword evidence="3 8" id="KW-0378">Hydrolase</keyword>
<dbReference type="EMBL" id="NHYD01001635">
    <property type="protein sequence ID" value="PPQ90400.1"/>
    <property type="molecule type" value="Genomic_DNA"/>
</dbReference>
<sequence length="920" mass="97389">MFAFQILLLIYGLLSFLQAVAFDNTRFDNVAVYWGQNSYGAVNTGNTANFQKTISFYCNDNAIDVFPIAFLNVFFGTGGAPSINLANTCNPTDNATFPGTQLPNCGSLAPDISACQAKGKIVTISLGGATGAVGFQSDDQATTFAQTIWDMFLGGTSPTRPFGSAVLDGIDLDIEGGGSDHYSVFVNKIRSLASGASKKYYVTAAPQCVFPDAALGGVLNTASFDAIYDSITITAVYSHSDKLPDDWARTTSPNKNVKVYIGAPASSSAAGSGYVAIGTLSNIAVQMRQSFPSFGGVMLWDASQAYANGRYDLAIKNALAGAGGTGFTFPACTAPAYVAGTNYAGGSQVSFGGYIWQAKWSASSQPANNPSGEWSAISACGGPSLPPSSSSTTTKPTSSPTSKPVSTTTVPTTKSSSSVTTASPTSTTSSGGQCTGLAAWSNSVAYQGGSQLTAVLCTVLIRGQRNGGLKRTFREVLPVFGPTTARVGHPSKPRRLFPFRILLLLHILKVYLSSSLVSFAFDSILWSFSPSRFYCDDDSIDVFPLAFLYVFFGKGGQPVIDFANICSQGSGNFPGTNLADCSFMAADIQKCQAKGKIVTLSLGGATANVGFSSDAQAAGFAVTIWNMFLGGNGGIRPFGSAVLDGVDLDIENGSSAHYNTFVNTIRSLAKNAKKRYYVTAAPQCPFPDEKIGQALNSAFFDAVYVQFYNNFCETSAPSVRVQFRYMVLPIDCSSRYRPDIYDRDRWAKTQSPNKDVKVYIGAPASADSAGNGFVSSQTLINVAKQAQKQYSSFGGIMLWDADSAYTNNKYHVTVKQAIFNGSAQPPPSASPQNPAPTPDPTVTIVPTRTTAPTFVPSPSPVSSKTSSSIEVKTVASETPIPDPRDKGRVRRPRPTLDQRAALPTTAGQPTPRRNSRFFKP</sequence>
<feature type="compositionally biased region" description="Low complexity" evidence="9">
    <location>
        <begin position="387"/>
        <end position="430"/>
    </location>
</feature>
<feature type="domain" description="GH18" evidence="11">
    <location>
        <begin position="28"/>
        <end position="322"/>
    </location>
</feature>
<dbReference type="STRING" id="93625.A0A409XI39"/>
<gene>
    <name evidence="12" type="ORF">CVT25_014918</name>
</gene>
<dbReference type="GO" id="GO:0006032">
    <property type="term" value="P:chitin catabolic process"/>
    <property type="evidence" value="ECO:0007669"/>
    <property type="project" value="UniProtKB-KW"/>
</dbReference>
<reference evidence="12 13" key="1">
    <citation type="journal article" date="2018" name="Evol. Lett.">
        <title>Horizontal gene cluster transfer increased hallucinogenic mushroom diversity.</title>
        <authorList>
            <person name="Reynolds H.T."/>
            <person name="Vijayakumar V."/>
            <person name="Gluck-Thaler E."/>
            <person name="Korotkin H.B."/>
            <person name="Matheny P.B."/>
            <person name="Slot J.C."/>
        </authorList>
    </citation>
    <scope>NUCLEOTIDE SEQUENCE [LARGE SCALE GENOMIC DNA]</scope>
    <source>
        <strain evidence="12 13">2631</strain>
    </source>
</reference>
<dbReference type="InterPro" id="IPR001579">
    <property type="entry name" value="Glyco_hydro_18_chit_AS"/>
</dbReference>
<feature type="chain" id="PRO_5019396220" description="chitinase" evidence="10">
    <location>
        <begin position="22"/>
        <end position="920"/>
    </location>
</feature>
<dbReference type="SUPFAM" id="SSF51445">
    <property type="entry name" value="(Trans)glycosidases"/>
    <property type="match status" value="2"/>
</dbReference>
<feature type="compositionally biased region" description="Pro residues" evidence="9">
    <location>
        <begin position="824"/>
        <end position="839"/>
    </location>
</feature>